<sequence>MKIGVRAHDYGCHTPKELARILKEAGFECLQLALNKALTGMQPVPGQLNPGLCYDIRRAFEREDLQIAVVGCYIEPSLSDPEERERQLARYLECLAYCRQLGSFVVATETTCYSGSLEGRMKQFDILTDSVCRLAEQAEKFGVFAAVEPVHVHTMNSPELTYELIRRVASPNLKIIYDPVNLLTPENISRQEQVMDACFDAFGDRIVGIHAKDVVIEDGQFKPIVIGEGLVNVQYYLNWLAIHKPGISVLREEANPATGHKDIANLRRMIDLAEANAPVKL</sequence>
<name>A0ABV1DXS5_9FIRM</name>
<proteinExistence type="predicted"/>
<dbReference type="Proteomes" id="UP001489509">
    <property type="component" value="Unassembled WGS sequence"/>
</dbReference>
<organism evidence="2 3">
    <name type="scientific">Solibaculum intestinale</name>
    <dbReference type="NCBI Taxonomy" id="3133165"/>
    <lineage>
        <taxon>Bacteria</taxon>
        <taxon>Bacillati</taxon>
        <taxon>Bacillota</taxon>
        <taxon>Clostridia</taxon>
        <taxon>Eubacteriales</taxon>
        <taxon>Oscillospiraceae</taxon>
        <taxon>Solibaculum</taxon>
    </lineage>
</organism>
<evidence type="ECO:0000313" key="3">
    <source>
        <dbReference type="Proteomes" id="UP001489509"/>
    </source>
</evidence>
<gene>
    <name evidence="2" type="ORF">WMO26_03150</name>
</gene>
<feature type="domain" description="Xylose isomerase-like TIM barrel" evidence="1">
    <location>
        <begin position="20"/>
        <end position="254"/>
    </location>
</feature>
<reference evidence="2 3" key="1">
    <citation type="submission" date="2024-03" db="EMBL/GenBank/DDBJ databases">
        <title>Human intestinal bacterial collection.</title>
        <authorList>
            <person name="Pauvert C."/>
            <person name="Hitch T.C.A."/>
            <person name="Clavel T."/>
        </authorList>
    </citation>
    <scope>NUCLEOTIDE SEQUENCE [LARGE SCALE GENOMIC DNA]</scope>
    <source>
        <strain evidence="2 3">CLA-JM-H44</strain>
    </source>
</reference>
<keyword evidence="2" id="KW-0413">Isomerase</keyword>
<dbReference type="PANTHER" id="PTHR12110">
    <property type="entry name" value="HYDROXYPYRUVATE ISOMERASE"/>
    <property type="match status" value="1"/>
</dbReference>
<dbReference type="GO" id="GO:0016853">
    <property type="term" value="F:isomerase activity"/>
    <property type="evidence" value="ECO:0007669"/>
    <property type="project" value="UniProtKB-KW"/>
</dbReference>
<comment type="caution">
    <text evidence="2">The sequence shown here is derived from an EMBL/GenBank/DDBJ whole genome shotgun (WGS) entry which is preliminary data.</text>
</comment>
<protein>
    <submittedName>
        <fullName evidence="2">Sugar phosphate isomerase/epimerase family protein</fullName>
    </submittedName>
</protein>
<keyword evidence="3" id="KW-1185">Reference proteome</keyword>
<dbReference type="RefSeq" id="WP_349218085.1">
    <property type="nucleotide sequence ID" value="NZ_JBBMFD010000003.1"/>
</dbReference>
<dbReference type="InterPro" id="IPR036237">
    <property type="entry name" value="Xyl_isomerase-like_sf"/>
</dbReference>
<dbReference type="InterPro" id="IPR050312">
    <property type="entry name" value="IolE/XylAMocC-like"/>
</dbReference>
<dbReference type="PANTHER" id="PTHR12110:SF21">
    <property type="entry name" value="XYLOSE ISOMERASE-LIKE TIM BARREL DOMAIN-CONTAINING PROTEIN"/>
    <property type="match status" value="1"/>
</dbReference>
<dbReference type="Pfam" id="PF01261">
    <property type="entry name" value="AP_endonuc_2"/>
    <property type="match status" value="1"/>
</dbReference>
<dbReference type="SUPFAM" id="SSF51658">
    <property type="entry name" value="Xylose isomerase-like"/>
    <property type="match status" value="1"/>
</dbReference>
<dbReference type="EMBL" id="JBBMFD010000003">
    <property type="protein sequence ID" value="MEQ2439819.1"/>
    <property type="molecule type" value="Genomic_DNA"/>
</dbReference>
<accession>A0ABV1DXS5</accession>
<dbReference type="Gene3D" id="3.20.20.150">
    <property type="entry name" value="Divalent-metal-dependent TIM barrel enzymes"/>
    <property type="match status" value="1"/>
</dbReference>
<evidence type="ECO:0000313" key="2">
    <source>
        <dbReference type="EMBL" id="MEQ2439819.1"/>
    </source>
</evidence>
<dbReference type="InterPro" id="IPR013022">
    <property type="entry name" value="Xyl_isomerase-like_TIM-brl"/>
</dbReference>
<evidence type="ECO:0000259" key="1">
    <source>
        <dbReference type="Pfam" id="PF01261"/>
    </source>
</evidence>